<dbReference type="EMBL" id="CP034437">
    <property type="protein sequence ID" value="AZN40411.1"/>
    <property type="molecule type" value="Genomic_DNA"/>
</dbReference>
<proteinExistence type="predicted"/>
<dbReference type="OrthoDB" id="2533483at2"/>
<organism evidence="2 3">
    <name type="scientific">Paenibacillus albus</name>
    <dbReference type="NCBI Taxonomy" id="2495582"/>
    <lineage>
        <taxon>Bacteria</taxon>
        <taxon>Bacillati</taxon>
        <taxon>Bacillota</taxon>
        <taxon>Bacilli</taxon>
        <taxon>Bacillales</taxon>
        <taxon>Paenibacillaceae</taxon>
        <taxon>Paenibacillus</taxon>
    </lineage>
</organism>
<dbReference type="Proteomes" id="UP000272528">
    <property type="component" value="Chromosome"/>
</dbReference>
<dbReference type="KEGG" id="palb:EJC50_12685"/>
<dbReference type="Pfam" id="PF06527">
    <property type="entry name" value="TniQ"/>
    <property type="match status" value="1"/>
</dbReference>
<protein>
    <recommendedName>
        <fullName evidence="1">TniQ domain-containing protein</fullName>
    </recommendedName>
</protein>
<reference evidence="3" key="1">
    <citation type="submission" date="2018-12" db="EMBL/GenBank/DDBJ databases">
        <title>Genome sequence of Peanibacillus sp.</title>
        <authorList>
            <person name="Subramani G."/>
            <person name="Srinivasan S."/>
            <person name="Kim M.K."/>
        </authorList>
    </citation>
    <scope>NUCLEOTIDE SEQUENCE [LARGE SCALE GENOMIC DNA]</scope>
    <source>
        <strain evidence="3">18JY67-1</strain>
    </source>
</reference>
<dbReference type="AlphaFoldDB" id="A0A3Q8X753"/>
<evidence type="ECO:0000313" key="2">
    <source>
        <dbReference type="EMBL" id="AZN40411.1"/>
    </source>
</evidence>
<evidence type="ECO:0000259" key="1">
    <source>
        <dbReference type="Pfam" id="PF06527"/>
    </source>
</evidence>
<name>A0A3Q8X753_9BACL</name>
<feature type="domain" description="TniQ" evidence="1">
    <location>
        <begin position="17"/>
        <end position="133"/>
    </location>
</feature>
<accession>A0A3Q8X753</accession>
<keyword evidence="3" id="KW-1185">Reference proteome</keyword>
<gene>
    <name evidence="2" type="ORF">EJC50_12685</name>
</gene>
<dbReference type="InterPro" id="IPR009492">
    <property type="entry name" value="TniQ"/>
</dbReference>
<evidence type="ECO:0000313" key="3">
    <source>
        <dbReference type="Proteomes" id="UP000272528"/>
    </source>
</evidence>
<sequence length="596" mass="70435">MYVYEVDHLLNNRTAIINGEGLNSYLYRLARLNYFENINFFITKMKVEPRSIENNDFDEKLIEEINRMSGVPVSILSTRSCNNYRTEWGDAVFQRVKMKTTVKFCPCCISQCLHHKNIWNIAPVTVCLEHASFLVDKCMNCGGNIRLCDLMKGHCKYCGFEYTQSVGQHVDPDTFDYYVQERLQAKIGEVVHFSDDFLLNLSFADLMTLSHHTFYLLRGLKSYVINKNHILKPFSNAKKGKYDNINCHISYANVYWVYDKLTGEQANFQKMIRDVRLSMLKKRAIFWFRYEQLFMEKQFQFLEQVYKKTKTQLESELPSNCNNKNFEMTTVSERKEKVFCSAKYTESTAPEYKRDDFFRRDEVASLLGFGGSRQHINSLINVGYLKLIKSPDHKFFVHRDDLEGFIERLGMVYLDNKDNIQNGISVYDAFNLYGKYGFKLLTMVQFIVNKKITLYATNNTMKIGNMFFDKTELEKVKMILINERQQLKGYTMNEISKMFHIDRQTIHLMIEKELLKPLKIIDYNDGRKNYFFNKVHVDAFRENHLFITEAMEEFELKYKKINSWINEGKLTDVFQGIRNKYLIKRSEIEELLKTTG</sequence>